<keyword evidence="6" id="KW-1185">Reference proteome</keyword>
<dbReference type="Proteomes" id="UP001157167">
    <property type="component" value="Unassembled WGS sequence"/>
</dbReference>
<comment type="similarity">
    <text evidence="1">Belongs to the hemerythrin family.</text>
</comment>
<dbReference type="InterPro" id="IPR012827">
    <property type="entry name" value="Hemerythrin_metal-bd"/>
</dbReference>
<dbReference type="InterPro" id="IPR035938">
    <property type="entry name" value="Hemerythrin-like_sf"/>
</dbReference>
<evidence type="ECO:0000256" key="1">
    <source>
        <dbReference type="ARBA" id="ARBA00010587"/>
    </source>
</evidence>
<feature type="domain" description="Hemerythrin-like" evidence="4">
    <location>
        <begin position="28"/>
        <end position="129"/>
    </location>
</feature>
<dbReference type="SUPFAM" id="SSF47188">
    <property type="entry name" value="Hemerythrin-like"/>
    <property type="match status" value="1"/>
</dbReference>
<dbReference type="PANTHER" id="PTHR37164">
    <property type="entry name" value="BACTERIOHEMERYTHRIN"/>
    <property type="match status" value="1"/>
</dbReference>
<dbReference type="Gene3D" id="1.20.120.50">
    <property type="entry name" value="Hemerythrin-like"/>
    <property type="match status" value="1"/>
</dbReference>
<proteinExistence type="inferred from homology"/>
<evidence type="ECO:0000256" key="3">
    <source>
        <dbReference type="ARBA" id="ARBA00023004"/>
    </source>
</evidence>
<dbReference type="EMBL" id="BSPX01000018">
    <property type="protein sequence ID" value="GLT22091.1"/>
    <property type="molecule type" value="Genomic_DNA"/>
</dbReference>
<dbReference type="Pfam" id="PF01814">
    <property type="entry name" value="Hemerythrin"/>
    <property type="match status" value="1"/>
</dbReference>
<evidence type="ECO:0000259" key="4">
    <source>
        <dbReference type="Pfam" id="PF01814"/>
    </source>
</evidence>
<name>A0ABQ6FB02_9RHOO</name>
<keyword evidence="2" id="KW-0479">Metal-binding</keyword>
<sequence>MPASSHLIEAPAHELTWSDSLLLGFGPMDDTHREFVSLIAALQTAAADELPALLEALIVHVQAHFALEDEWMAKTDFPARECHMNEHAAVLQSVLKTRPLLAAGDVARCRRLADELADWFPAHADYLDSALAHWLCKRQFGGKPVVLRRNNQPAHAPGA</sequence>
<dbReference type="CDD" id="cd12107">
    <property type="entry name" value="Hemerythrin"/>
    <property type="match status" value="1"/>
</dbReference>
<dbReference type="RefSeq" id="WP_284187463.1">
    <property type="nucleotide sequence ID" value="NZ_BSPX01000018.1"/>
</dbReference>
<reference evidence="6" key="1">
    <citation type="journal article" date="2019" name="Int. J. Syst. Evol. Microbiol.">
        <title>The Global Catalogue of Microorganisms (GCM) 10K type strain sequencing project: providing services to taxonomists for standard genome sequencing and annotation.</title>
        <authorList>
            <consortium name="The Broad Institute Genomics Platform"/>
            <consortium name="The Broad Institute Genome Sequencing Center for Infectious Disease"/>
            <person name="Wu L."/>
            <person name="Ma J."/>
        </authorList>
    </citation>
    <scope>NUCLEOTIDE SEQUENCE [LARGE SCALE GENOMIC DNA]</scope>
    <source>
        <strain evidence="6">NBRC 102407</strain>
    </source>
</reference>
<keyword evidence="3" id="KW-0408">Iron</keyword>
<dbReference type="InterPro" id="IPR050669">
    <property type="entry name" value="Hemerythrin"/>
</dbReference>
<dbReference type="NCBIfam" id="TIGR02481">
    <property type="entry name" value="hemeryth_dom"/>
    <property type="match status" value="1"/>
</dbReference>
<evidence type="ECO:0000313" key="6">
    <source>
        <dbReference type="Proteomes" id="UP001157167"/>
    </source>
</evidence>
<accession>A0ABQ6FB02</accession>
<evidence type="ECO:0000313" key="5">
    <source>
        <dbReference type="EMBL" id="GLT22091.1"/>
    </source>
</evidence>
<protein>
    <recommendedName>
        <fullName evidence="4">Hemerythrin-like domain-containing protein</fullName>
    </recommendedName>
</protein>
<evidence type="ECO:0000256" key="2">
    <source>
        <dbReference type="ARBA" id="ARBA00022723"/>
    </source>
</evidence>
<dbReference type="InterPro" id="IPR012312">
    <property type="entry name" value="Hemerythrin-like"/>
</dbReference>
<gene>
    <name evidence="5" type="ORF">GCM10007933_15470</name>
</gene>
<organism evidence="5 6">
    <name type="scientific">Zoogloea oryzae</name>
    <dbReference type="NCBI Taxonomy" id="310767"/>
    <lineage>
        <taxon>Bacteria</taxon>
        <taxon>Pseudomonadati</taxon>
        <taxon>Pseudomonadota</taxon>
        <taxon>Betaproteobacteria</taxon>
        <taxon>Rhodocyclales</taxon>
        <taxon>Zoogloeaceae</taxon>
        <taxon>Zoogloea</taxon>
    </lineage>
</organism>
<comment type="caution">
    <text evidence="5">The sequence shown here is derived from an EMBL/GenBank/DDBJ whole genome shotgun (WGS) entry which is preliminary data.</text>
</comment>
<dbReference type="PANTHER" id="PTHR37164:SF1">
    <property type="entry name" value="BACTERIOHEMERYTHRIN"/>
    <property type="match status" value="1"/>
</dbReference>